<protein>
    <submittedName>
        <fullName evidence="2">Uncharacterized protein</fullName>
    </submittedName>
</protein>
<feature type="compositionally biased region" description="Basic and acidic residues" evidence="1">
    <location>
        <begin position="52"/>
        <end position="63"/>
    </location>
</feature>
<dbReference type="AlphaFoldDB" id="A0A9W9CFR9"/>
<organism evidence="2 3">
    <name type="scientific">Didymosphaeria variabile</name>
    <dbReference type="NCBI Taxonomy" id="1932322"/>
    <lineage>
        <taxon>Eukaryota</taxon>
        <taxon>Fungi</taxon>
        <taxon>Dikarya</taxon>
        <taxon>Ascomycota</taxon>
        <taxon>Pezizomycotina</taxon>
        <taxon>Dothideomycetes</taxon>
        <taxon>Pleosporomycetidae</taxon>
        <taxon>Pleosporales</taxon>
        <taxon>Massarineae</taxon>
        <taxon>Didymosphaeriaceae</taxon>
        <taxon>Didymosphaeria</taxon>
    </lineage>
</organism>
<dbReference type="RefSeq" id="XP_056076146.1">
    <property type="nucleotide sequence ID" value="XM_056209324.1"/>
</dbReference>
<evidence type="ECO:0000313" key="2">
    <source>
        <dbReference type="EMBL" id="KAJ4359944.1"/>
    </source>
</evidence>
<name>A0A9W9CFR9_9PLEO</name>
<dbReference type="Proteomes" id="UP001140513">
    <property type="component" value="Unassembled WGS sequence"/>
</dbReference>
<evidence type="ECO:0000256" key="1">
    <source>
        <dbReference type="SAM" id="MobiDB-lite"/>
    </source>
</evidence>
<evidence type="ECO:0000313" key="3">
    <source>
        <dbReference type="Proteomes" id="UP001140513"/>
    </source>
</evidence>
<proteinExistence type="predicted"/>
<accession>A0A9W9CFR9</accession>
<comment type="caution">
    <text evidence="2">The sequence shown here is derived from an EMBL/GenBank/DDBJ whole genome shotgun (WGS) entry which is preliminary data.</text>
</comment>
<keyword evidence="3" id="KW-1185">Reference proteome</keyword>
<dbReference type="EMBL" id="JAPEUX010000001">
    <property type="protein sequence ID" value="KAJ4359944.1"/>
    <property type="molecule type" value="Genomic_DNA"/>
</dbReference>
<dbReference type="OrthoDB" id="5371016at2759"/>
<dbReference type="GeneID" id="80904033"/>
<reference evidence="2" key="1">
    <citation type="submission" date="2022-10" db="EMBL/GenBank/DDBJ databases">
        <title>Tapping the CABI collections for fungal endophytes: first genome assemblies for Collariella, Neodidymelliopsis, Ascochyta clinopodiicola, Didymella pomorum, Didymosphaeria variabile, Neocosmospora piperis and Neocucurbitaria cava.</title>
        <authorList>
            <person name="Hill R."/>
        </authorList>
    </citation>
    <scope>NUCLEOTIDE SEQUENCE</scope>
    <source>
        <strain evidence="2">IMI 356815</strain>
    </source>
</reference>
<gene>
    <name evidence="2" type="ORF">N0V89_000503</name>
</gene>
<sequence>MGDHSPEFAELDPDIVRPGVVRADKLPDPSTFELDIIMQDDDAESNGAATPRSEEKGRERVELESDVPMTEDDAQSSGSLTPRPTLQFLRSYLPLVDGAQNAHRAAHFNPSAMIKVNADPPLRTIGMNRFIPLLDAGGALPIQFSSELYRAWAITNTGEEKNGHPIETLLVD</sequence>
<feature type="region of interest" description="Disordered" evidence="1">
    <location>
        <begin position="1"/>
        <end position="83"/>
    </location>
</feature>